<accession>A0A0E9U7S5</accession>
<protein>
    <submittedName>
        <fullName evidence="1">Uncharacterized protein</fullName>
    </submittedName>
</protein>
<sequence length="14" mass="1639">MDLISGDFLLEIWS</sequence>
<evidence type="ECO:0000313" key="1">
    <source>
        <dbReference type="EMBL" id="JAH61008.1"/>
    </source>
</evidence>
<name>A0A0E9U7S5_ANGAN</name>
<organism evidence="1">
    <name type="scientific">Anguilla anguilla</name>
    <name type="common">European freshwater eel</name>
    <name type="synonym">Muraena anguilla</name>
    <dbReference type="NCBI Taxonomy" id="7936"/>
    <lineage>
        <taxon>Eukaryota</taxon>
        <taxon>Metazoa</taxon>
        <taxon>Chordata</taxon>
        <taxon>Craniata</taxon>
        <taxon>Vertebrata</taxon>
        <taxon>Euteleostomi</taxon>
        <taxon>Actinopterygii</taxon>
        <taxon>Neopterygii</taxon>
        <taxon>Teleostei</taxon>
        <taxon>Anguilliformes</taxon>
        <taxon>Anguillidae</taxon>
        <taxon>Anguilla</taxon>
    </lineage>
</organism>
<proteinExistence type="predicted"/>
<reference evidence="1" key="2">
    <citation type="journal article" date="2015" name="Fish Shellfish Immunol.">
        <title>Early steps in the European eel (Anguilla anguilla)-Vibrio vulnificus interaction in the gills: Role of the RtxA13 toxin.</title>
        <authorList>
            <person name="Callol A."/>
            <person name="Pajuelo D."/>
            <person name="Ebbesson L."/>
            <person name="Teles M."/>
            <person name="MacKenzie S."/>
            <person name="Amaro C."/>
        </authorList>
    </citation>
    <scope>NUCLEOTIDE SEQUENCE</scope>
</reference>
<dbReference type="EMBL" id="GBXM01047569">
    <property type="protein sequence ID" value="JAH61008.1"/>
    <property type="molecule type" value="Transcribed_RNA"/>
</dbReference>
<reference evidence="1" key="1">
    <citation type="submission" date="2014-11" db="EMBL/GenBank/DDBJ databases">
        <authorList>
            <person name="Amaro Gonzalez C."/>
        </authorList>
    </citation>
    <scope>NUCLEOTIDE SEQUENCE</scope>
</reference>